<dbReference type="SUPFAM" id="SSF53254">
    <property type="entry name" value="Phosphoglycerate mutase-like"/>
    <property type="match status" value="1"/>
</dbReference>
<dbReference type="InterPro" id="IPR013078">
    <property type="entry name" value="His_Pase_superF_clade-1"/>
</dbReference>
<reference evidence="1 2" key="1">
    <citation type="journal article" date="2007" name="Appl. Environ. Microbiol.">
        <title>Rhizobial factors required for stem nodule maturation and maintenance in Sesbania rostrata-Azorhizobium caulinodans ORS571 symbiosis.</title>
        <authorList>
            <person name="Suzuki S."/>
            <person name="Aono T."/>
            <person name="Lee KB."/>
            <person name="Suzuki T."/>
            <person name="Liu CT."/>
            <person name="Miwa H."/>
            <person name="Wakao S."/>
            <person name="Iki T."/>
            <person name="Oyaizu H."/>
        </authorList>
    </citation>
    <scope>NUCLEOTIDE SEQUENCE [LARGE SCALE GENOMIC DNA]</scope>
    <source>
        <strain evidence="2">ATCC 43989 / DSM 5975 / JCM 20966 / LMG 6465 / NBRC 14845 / NCIMB 13405 / ORS 571</strain>
    </source>
</reference>
<dbReference type="EMBL" id="AP009384">
    <property type="protein sequence ID" value="BAF86158.1"/>
    <property type="molecule type" value="Genomic_DNA"/>
</dbReference>
<gene>
    <name evidence="1" type="ordered locus">AZC_0160</name>
</gene>
<dbReference type="RefSeq" id="WP_012168691.1">
    <property type="nucleotide sequence ID" value="NC_009937.1"/>
</dbReference>
<reference evidence="1 2" key="3">
    <citation type="journal article" date="2008" name="BMC Genomics">
        <title>The genome of the versatile nitrogen fixer Azorhizobium caulinodans ORS571.</title>
        <authorList>
            <person name="Lee KB."/>
            <person name="Backer P.D."/>
            <person name="Aono T."/>
            <person name="Liu CT."/>
            <person name="Suzuki S."/>
            <person name="Suzuki T."/>
            <person name="Kaneko T."/>
            <person name="Yamada M."/>
            <person name="Tabata S."/>
            <person name="Kupfer D.M."/>
            <person name="Najar F.Z."/>
            <person name="Wiley G.B."/>
            <person name="Roe B."/>
            <person name="Binnewies T.T."/>
            <person name="Ussery D.W."/>
            <person name="D'Haeze W."/>
            <person name="Herder J.D."/>
            <person name="Gevers D."/>
            <person name="Vereecke D."/>
            <person name="Holsters M."/>
            <person name="Oyaizu H."/>
        </authorList>
    </citation>
    <scope>NUCLEOTIDE SEQUENCE [LARGE SCALE GENOMIC DNA]</scope>
    <source>
        <strain evidence="2">ATCC 43989 / DSM 5975 / JCM 20966 / LMG 6465 / NBRC 14845 / NCIMB 13405 / ORS 571</strain>
    </source>
</reference>
<dbReference type="Proteomes" id="UP000000270">
    <property type="component" value="Chromosome"/>
</dbReference>
<reference evidence="1 2" key="6">
    <citation type="journal article" date="2011" name="Appl. Environ. Microbiol.">
        <title>Involvement of the azorhizobial chromosome partition gene (parA) in the onset of bacteroid differentiation during Sesbania rostrata stem nodule development.</title>
        <authorList>
            <person name="Liu CT."/>
            <person name="Lee KB."/>
            <person name="Wang YS."/>
            <person name="Peng MH."/>
            <person name="Lee KT."/>
            <person name="Suzuki S."/>
            <person name="Suzuki T."/>
            <person name="Oyaizu H."/>
        </authorList>
    </citation>
    <scope>NUCLEOTIDE SEQUENCE [LARGE SCALE GENOMIC DNA]</scope>
    <source>
        <strain evidence="2">ATCC 43989 / DSM 5975 / JCM 20966 / LMG 6465 / NBRC 14845 / NCIMB 13405 / ORS 571</strain>
    </source>
</reference>
<dbReference type="Pfam" id="PF00300">
    <property type="entry name" value="His_Phos_1"/>
    <property type="match status" value="1"/>
</dbReference>
<dbReference type="STRING" id="438753.AZC_0160"/>
<organism evidence="1 2">
    <name type="scientific">Azorhizobium caulinodans (strain ATCC 43989 / DSM 5975 / JCM 20966 / LMG 6465 / NBRC 14845 / NCIMB 13405 / ORS 571)</name>
    <dbReference type="NCBI Taxonomy" id="438753"/>
    <lineage>
        <taxon>Bacteria</taxon>
        <taxon>Pseudomonadati</taxon>
        <taxon>Pseudomonadota</taxon>
        <taxon>Alphaproteobacteria</taxon>
        <taxon>Hyphomicrobiales</taxon>
        <taxon>Xanthobacteraceae</taxon>
        <taxon>Azorhizobium</taxon>
    </lineage>
</organism>
<dbReference type="HOGENOM" id="CLU_099469_0_0_5"/>
<sequence length="191" mass="20301">MTSFLYVSHPQVEVNPAVPVPDWGLSAVGRARAAAFAASPVLTGFRRIISSTETKARETAAILAGALGLTVEVRDAMHENDRSATGYLPEAEFQQVANAFFAAPDESIRGWERAIDAQSRIVAAVASALAEAPDVPTVFVGHGGVGTLLLCHHASYAISRSHDQPPVGGGCWFRSTHTTAPDRWRPIEEAA</sequence>
<evidence type="ECO:0000313" key="1">
    <source>
        <dbReference type="EMBL" id="BAF86158.1"/>
    </source>
</evidence>
<dbReference type="AlphaFoldDB" id="A8IH09"/>
<reference evidence="1 2" key="4">
    <citation type="journal article" date="2009" name="Appl. Environ. Microbiol.">
        <title>Comparative genome-wide transcriptional profiling of Azorhizobium caulinodans ORS571 grown under free-living and symbiotic conditions.</title>
        <authorList>
            <person name="Tsukada S."/>
            <person name="Aono T."/>
            <person name="Akiba N."/>
            <person name="Lee KB."/>
            <person name="Liu CT."/>
            <person name="Toyazaki H."/>
            <person name="Oyaizu H."/>
        </authorList>
    </citation>
    <scope>NUCLEOTIDE SEQUENCE [LARGE SCALE GENOMIC DNA]</scope>
    <source>
        <strain evidence="2">ATCC 43989 / DSM 5975 / JCM 20966 / LMG 6465 / NBRC 14845 / NCIMB 13405 / ORS 571</strain>
    </source>
</reference>
<dbReference type="InterPro" id="IPR029033">
    <property type="entry name" value="His_PPase_superfam"/>
</dbReference>
<reference evidence="2" key="2">
    <citation type="submission" date="2007-04" db="EMBL/GenBank/DDBJ databases">
        <title>Complete genome sequence of the nitrogen-fixing bacterium Azorhizobium caulinodans ORS571.</title>
        <authorList>
            <person name="Lee K.B."/>
            <person name="Backer P.D."/>
            <person name="Aono T."/>
            <person name="Liu C.T."/>
            <person name="Suzuki S."/>
            <person name="Suzuki T."/>
            <person name="Kaneko T."/>
            <person name="Yamada M."/>
            <person name="Tabata S."/>
            <person name="Kupfer D.M."/>
            <person name="Najar F.Z."/>
            <person name="Wiley G.B."/>
            <person name="Roe B."/>
            <person name="Binnewies T."/>
            <person name="Ussery D."/>
            <person name="Vereecke D."/>
            <person name="Gevers D."/>
            <person name="Holsters M."/>
            <person name="Oyaizu H."/>
        </authorList>
    </citation>
    <scope>NUCLEOTIDE SEQUENCE [LARGE SCALE GENOMIC DNA]</scope>
    <source>
        <strain evidence="2">ATCC 43989 / DSM 5975 / JCM 20966 / LMG 6465 / NBRC 14845 / NCIMB 13405 / ORS 571</strain>
    </source>
</reference>
<evidence type="ECO:0000313" key="2">
    <source>
        <dbReference type="Proteomes" id="UP000000270"/>
    </source>
</evidence>
<accession>A8IH09</accession>
<dbReference type="KEGG" id="azc:AZC_0160"/>
<proteinExistence type="predicted"/>
<keyword evidence="2" id="KW-1185">Reference proteome</keyword>
<dbReference type="eggNOG" id="COG0406">
    <property type="taxonomic scope" value="Bacteria"/>
</dbReference>
<protein>
    <submittedName>
        <fullName evidence="1">Putative fructose-2 6-bisphosphatase</fullName>
    </submittedName>
</protein>
<reference evidence="1 2" key="5">
    <citation type="journal article" date="2010" name="Appl. Environ. Microbiol.">
        <title>phrR-like gene praR of Azorhizobium caulinodans ORS571 is essential for symbiosis with Sesbania rostrata and is involved in expression of reb genes.</title>
        <authorList>
            <person name="Akiba N."/>
            <person name="Aono T."/>
            <person name="Toyazaki H."/>
            <person name="Sato S."/>
            <person name="Oyaizu H."/>
        </authorList>
    </citation>
    <scope>NUCLEOTIDE SEQUENCE [LARGE SCALE GENOMIC DNA]</scope>
    <source>
        <strain evidence="2">ATCC 43989 / DSM 5975 / JCM 20966 / LMG 6465 / NBRC 14845 / NCIMB 13405 / ORS 571</strain>
    </source>
</reference>
<dbReference type="Gene3D" id="3.40.50.1240">
    <property type="entry name" value="Phosphoglycerate mutase-like"/>
    <property type="match status" value="1"/>
</dbReference>
<name>A8IH09_AZOC5</name>